<proteinExistence type="predicted"/>
<accession>A0A550BYU8</accession>
<evidence type="ECO:0000313" key="1">
    <source>
        <dbReference type="EMBL" id="TRM57678.1"/>
    </source>
</evidence>
<comment type="caution">
    <text evidence="1">The sequence shown here is derived from an EMBL/GenBank/DDBJ whole genome shotgun (WGS) entry which is preliminary data.</text>
</comment>
<dbReference type="Gene3D" id="1.20.1280.50">
    <property type="match status" value="1"/>
</dbReference>
<dbReference type="AlphaFoldDB" id="A0A550BYU8"/>
<keyword evidence="2" id="KW-1185">Reference proteome</keyword>
<dbReference type="Proteomes" id="UP000320762">
    <property type="component" value="Unassembled WGS sequence"/>
</dbReference>
<reference evidence="1 2" key="1">
    <citation type="journal article" date="2019" name="New Phytol.">
        <title>Comparative genomics reveals unique wood-decay strategies and fruiting body development in the Schizophyllaceae.</title>
        <authorList>
            <person name="Almasi E."/>
            <person name="Sahu N."/>
            <person name="Krizsan K."/>
            <person name="Balint B."/>
            <person name="Kovacs G.M."/>
            <person name="Kiss B."/>
            <person name="Cseklye J."/>
            <person name="Drula E."/>
            <person name="Henrissat B."/>
            <person name="Nagy I."/>
            <person name="Chovatia M."/>
            <person name="Adam C."/>
            <person name="LaButti K."/>
            <person name="Lipzen A."/>
            <person name="Riley R."/>
            <person name="Grigoriev I.V."/>
            <person name="Nagy L.G."/>
        </authorList>
    </citation>
    <scope>NUCLEOTIDE SEQUENCE [LARGE SCALE GENOMIC DNA]</scope>
    <source>
        <strain evidence="1 2">NL-1724</strain>
    </source>
</reference>
<protein>
    <submittedName>
        <fullName evidence="1">Uncharacterized protein</fullName>
    </submittedName>
</protein>
<evidence type="ECO:0000313" key="2">
    <source>
        <dbReference type="Proteomes" id="UP000320762"/>
    </source>
</evidence>
<gene>
    <name evidence="1" type="ORF">BD626DRAFT_574307</name>
</gene>
<organism evidence="1 2">
    <name type="scientific">Schizophyllum amplum</name>
    <dbReference type="NCBI Taxonomy" id="97359"/>
    <lineage>
        <taxon>Eukaryota</taxon>
        <taxon>Fungi</taxon>
        <taxon>Dikarya</taxon>
        <taxon>Basidiomycota</taxon>
        <taxon>Agaricomycotina</taxon>
        <taxon>Agaricomycetes</taxon>
        <taxon>Agaricomycetidae</taxon>
        <taxon>Agaricales</taxon>
        <taxon>Schizophyllaceae</taxon>
        <taxon>Schizophyllum</taxon>
    </lineage>
</organism>
<dbReference type="EMBL" id="VDMD01000044">
    <property type="protein sequence ID" value="TRM57678.1"/>
    <property type="molecule type" value="Genomic_DNA"/>
</dbReference>
<dbReference type="OrthoDB" id="3070267at2759"/>
<dbReference type="STRING" id="97359.A0A550BYU8"/>
<sequence>MSGACILCPSFFPPSSQSDVENASNMALLVRPLDECPDYATACQLDLPGNRPLEETPFWNAQSAVQQAICTSVPFIKQRRTSPQHLHHDDSTLSASTNSSLIDPARRLYPELVSEIFAHVHALAPVLRRSDQISHTVACVCSTWRTIALSTPSLWSTIAVGSWTADPDAYLSHRIALSGSAPLDIWIIATDQVLHWCLWRLLRQASRWRRVVLRGHDSVFRMFPVPQLPILEAAFIDIDSSAVQAAEAEAVPTLTFLDNAPNLRTVSFGYSSPYVTYGAPLACQSTLTAATFIVLEKTLEDMMYALDNLRALEQLELRLRARGGAATPAPPIHSLLAPPAPAPPLAPATLPGLVTASSTTETTRQPPSPAAILPALTCIVLSFDDQVFPVLDYIIAPNLRTVIIRDAGQMQ</sequence>
<name>A0A550BYU8_9AGAR</name>